<keyword evidence="4" id="KW-0472">Membrane</keyword>
<keyword evidence="4" id="KW-0812">Transmembrane</keyword>
<comment type="catalytic activity">
    <reaction evidence="3">
        <text>2 GTP = 3',3'-c-di-GMP + 2 diphosphate</text>
        <dbReference type="Rhea" id="RHEA:24898"/>
        <dbReference type="ChEBI" id="CHEBI:33019"/>
        <dbReference type="ChEBI" id="CHEBI:37565"/>
        <dbReference type="ChEBI" id="CHEBI:58805"/>
        <dbReference type="EC" id="2.7.7.65"/>
    </reaction>
</comment>
<dbReference type="OrthoDB" id="9812260at2"/>
<dbReference type="CDD" id="cd01949">
    <property type="entry name" value="GGDEF"/>
    <property type="match status" value="1"/>
</dbReference>
<dbReference type="SUPFAM" id="SSF55785">
    <property type="entry name" value="PYP-like sensor domain (PAS domain)"/>
    <property type="match status" value="2"/>
</dbReference>
<comment type="cofactor">
    <cofactor evidence="1">
        <name>Mg(2+)</name>
        <dbReference type="ChEBI" id="CHEBI:18420"/>
    </cofactor>
</comment>
<dbReference type="EMBL" id="QFWT01000001">
    <property type="protein sequence ID" value="PWI35337.1"/>
    <property type="molecule type" value="Genomic_DNA"/>
</dbReference>
<evidence type="ECO:0000259" key="5">
    <source>
        <dbReference type="PROSITE" id="PS50113"/>
    </source>
</evidence>
<evidence type="ECO:0000313" key="7">
    <source>
        <dbReference type="EMBL" id="PWI35337.1"/>
    </source>
</evidence>
<dbReference type="InterPro" id="IPR000160">
    <property type="entry name" value="GGDEF_dom"/>
</dbReference>
<feature type="transmembrane region" description="Helical" evidence="4">
    <location>
        <begin position="15"/>
        <end position="32"/>
    </location>
</feature>
<dbReference type="InterPro" id="IPR013656">
    <property type="entry name" value="PAS_4"/>
</dbReference>
<dbReference type="InterPro" id="IPR043128">
    <property type="entry name" value="Rev_trsase/Diguanyl_cyclase"/>
</dbReference>
<dbReference type="NCBIfam" id="TIGR00254">
    <property type="entry name" value="GGDEF"/>
    <property type="match status" value="1"/>
</dbReference>
<evidence type="ECO:0000256" key="2">
    <source>
        <dbReference type="ARBA" id="ARBA00012528"/>
    </source>
</evidence>
<evidence type="ECO:0000256" key="1">
    <source>
        <dbReference type="ARBA" id="ARBA00001946"/>
    </source>
</evidence>
<sequence>MDQILAWLSYFRNELFVIVVAAAAVTSCFLYMKGRFRHYIYYSPIPTLVVDSSGELLFGNQSALHMLSIRKVGLKYFYPHPSCRKYLAESLAAERGRGIKDKVLRWESSDTESIEITLSGKPSPAFKVGSWLLYVSVHIDPNDEYKKERTKSKISSTAFDALSELIYIKDVMGDIQGANRAFNNFWKGRIEEGSVDIVGPMKGKATQRRWTTTPDGHSCLLETVQTVLLSDSGERLGVLGISHDVTDWYKMQQDLREEMEKRRGTEVALSQRDSMLQSIMESSPDPIGLFNEDYIYEACNQPFVDSLGIDKVEDLVGKRLDEVLPENVTKRFEETDHKVLTQGETLRYIDKKRLSDGSYEWYDVVKSRYREPRSGTYGVLIMTRDVTERYLVGQKLEEANQELERLSFQDGLTSLANRRCFDEQLGTYWKLHIRLQQPLTIMLCDIDFFKEFNDNYGHQKGDAALIDVARVFSQALNRSSDCIARYGGEEFAFILPDTDQKGAEVLSQKVHKVIAELAIPHQHSQISNRLTVSIGSVSCIPDKTGTTDNILEQADKALYMAKRQGRNRTCFYEEPQTE</sequence>
<organism evidence="7 8">
    <name type="scientific">Vibrio albus</name>
    <dbReference type="NCBI Taxonomy" id="2200953"/>
    <lineage>
        <taxon>Bacteria</taxon>
        <taxon>Pseudomonadati</taxon>
        <taxon>Pseudomonadota</taxon>
        <taxon>Gammaproteobacteria</taxon>
        <taxon>Vibrionales</taxon>
        <taxon>Vibrionaceae</taxon>
        <taxon>Vibrio</taxon>
    </lineage>
</organism>
<dbReference type="Pfam" id="PF08448">
    <property type="entry name" value="PAS_4"/>
    <property type="match status" value="1"/>
</dbReference>
<keyword evidence="4" id="KW-1133">Transmembrane helix</keyword>
<evidence type="ECO:0000259" key="6">
    <source>
        <dbReference type="PROSITE" id="PS50887"/>
    </source>
</evidence>
<dbReference type="EC" id="2.7.7.65" evidence="2"/>
<dbReference type="InterPro" id="IPR000014">
    <property type="entry name" value="PAS"/>
</dbReference>
<feature type="domain" description="PAC" evidence="5">
    <location>
        <begin position="204"/>
        <end position="257"/>
    </location>
</feature>
<dbReference type="PROSITE" id="PS50887">
    <property type="entry name" value="GGDEF"/>
    <property type="match status" value="1"/>
</dbReference>
<reference evidence="7 8" key="1">
    <citation type="submission" date="2018-05" db="EMBL/GenBank/DDBJ databases">
        <title>Vibrio limimaris sp. nov., isolated from marine sediment.</title>
        <authorList>
            <person name="Li C.-M."/>
        </authorList>
    </citation>
    <scope>NUCLEOTIDE SEQUENCE [LARGE SCALE GENOMIC DNA]</scope>
    <source>
        <strain evidence="7 8">E4404</strain>
    </source>
</reference>
<name>A0A2U3BEX8_9VIBR</name>
<dbReference type="PANTHER" id="PTHR45138:SF9">
    <property type="entry name" value="DIGUANYLATE CYCLASE DGCM-RELATED"/>
    <property type="match status" value="1"/>
</dbReference>
<dbReference type="SMART" id="SM00267">
    <property type="entry name" value="GGDEF"/>
    <property type="match status" value="1"/>
</dbReference>
<dbReference type="AlphaFoldDB" id="A0A2U3BEX8"/>
<comment type="caution">
    <text evidence="7">The sequence shown here is derived from an EMBL/GenBank/DDBJ whole genome shotgun (WGS) entry which is preliminary data.</text>
</comment>
<dbReference type="SUPFAM" id="SSF55073">
    <property type="entry name" value="Nucleotide cyclase"/>
    <property type="match status" value="1"/>
</dbReference>
<dbReference type="Pfam" id="PF00990">
    <property type="entry name" value="GGDEF"/>
    <property type="match status" value="1"/>
</dbReference>
<dbReference type="GO" id="GO:0043709">
    <property type="term" value="P:cell adhesion involved in single-species biofilm formation"/>
    <property type="evidence" value="ECO:0007669"/>
    <property type="project" value="TreeGrafter"/>
</dbReference>
<dbReference type="FunFam" id="3.30.70.270:FF:000001">
    <property type="entry name" value="Diguanylate cyclase domain protein"/>
    <property type="match status" value="1"/>
</dbReference>
<feature type="domain" description="PAC" evidence="5">
    <location>
        <begin position="342"/>
        <end position="398"/>
    </location>
</feature>
<dbReference type="PANTHER" id="PTHR45138">
    <property type="entry name" value="REGULATORY COMPONENTS OF SENSORY TRANSDUCTION SYSTEM"/>
    <property type="match status" value="1"/>
</dbReference>
<evidence type="ECO:0000313" key="8">
    <source>
        <dbReference type="Proteomes" id="UP000245362"/>
    </source>
</evidence>
<dbReference type="NCBIfam" id="TIGR00229">
    <property type="entry name" value="sensory_box"/>
    <property type="match status" value="1"/>
</dbReference>
<dbReference type="Gene3D" id="3.30.450.20">
    <property type="entry name" value="PAS domain"/>
    <property type="match status" value="1"/>
</dbReference>
<evidence type="ECO:0000256" key="4">
    <source>
        <dbReference type="SAM" id="Phobius"/>
    </source>
</evidence>
<dbReference type="GO" id="GO:0005886">
    <property type="term" value="C:plasma membrane"/>
    <property type="evidence" value="ECO:0007669"/>
    <property type="project" value="TreeGrafter"/>
</dbReference>
<accession>A0A2U3BEX8</accession>
<evidence type="ECO:0000256" key="3">
    <source>
        <dbReference type="ARBA" id="ARBA00034247"/>
    </source>
</evidence>
<dbReference type="GO" id="GO:1902201">
    <property type="term" value="P:negative regulation of bacterial-type flagellum-dependent cell motility"/>
    <property type="evidence" value="ECO:0007669"/>
    <property type="project" value="TreeGrafter"/>
</dbReference>
<dbReference type="PROSITE" id="PS50113">
    <property type="entry name" value="PAC"/>
    <property type="match status" value="2"/>
</dbReference>
<dbReference type="InterPro" id="IPR029787">
    <property type="entry name" value="Nucleotide_cyclase"/>
</dbReference>
<gene>
    <name evidence="7" type="ORF">DI392_03490</name>
</gene>
<dbReference type="InterPro" id="IPR035965">
    <property type="entry name" value="PAS-like_dom_sf"/>
</dbReference>
<dbReference type="InterPro" id="IPR050469">
    <property type="entry name" value="Diguanylate_Cyclase"/>
</dbReference>
<keyword evidence="8" id="KW-1185">Reference proteome</keyword>
<dbReference type="Gene3D" id="3.30.70.270">
    <property type="match status" value="1"/>
</dbReference>
<dbReference type="Proteomes" id="UP000245362">
    <property type="component" value="Unassembled WGS sequence"/>
</dbReference>
<feature type="domain" description="GGDEF" evidence="6">
    <location>
        <begin position="437"/>
        <end position="574"/>
    </location>
</feature>
<dbReference type="InterPro" id="IPR000700">
    <property type="entry name" value="PAS-assoc_C"/>
</dbReference>
<protein>
    <recommendedName>
        <fullName evidence="2">diguanylate cyclase</fullName>
        <ecNumber evidence="2">2.7.7.65</ecNumber>
    </recommendedName>
</protein>
<dbReference type="RefSeq" id="WP_109318489.1">
    <property type="nucleotide sequence ID" value="NZ_QFWT01000001.1"/>
</dbReference>
<proteinExistence type="predicted"/>
<dbReference type="GO" id="GO:0052621">
    <property type="term" value="F:diguanylate cyclase activity"/>
    <property type="evidence" value="ECO:0007669"/>
    <property type="project" value="UniProtKB-EC"/>
</dbReference>